<protein>
    <recommendedName>
        <fullName evidence="3">chitinase</fullName>
        <ecNumber evidence="3">3.2.1.14</ecNumber>
    </recommendedName>
</protein>
<evidence type="ECO:0000256" key="2">
    <source>
        <dbReference type="ARBA" id="ARBA00008682"/>
    </source>
</evidence>
<keyword evidence="7" id="KW-0119">Carbohydrate metabolism</keyword>
<dbReference type="EMBL" id="KT948985">
    <property type="protein sequence ID" value="AMP42676.1"/>
    <property type="molecule type" value="mRNA"/>
</dbReference>
<dbReference type="PANTHER" id="PTHR11177">
    <property type="entry name" value="CHITINASE"/>
    <property type="match status" value="1"/>
</dbReference>
<evidence type="ECO:0000256" key="11">
    <source>
        <dbReference type="SAM" id="SignalP"/>
    </source>
</evidence>
<dbReference type="AlphaFoldDB" id="A0A3G1DH44"/>
<comment type="similarity">
    <text evidence="2">Belongs to the glycosyl hydrolase 18 family. Chitinase class V subfamily.</text>
</comment>
<evidence type="ECO:0000256" key="9">
    <source>
        <dbReference type="ARBA" id="ARBA00023326"/>
    </source>
</evidence>
<dbReference type="Gene3D" id="3.10.50.10">
    <property type="match status" value="1"/>
</dbReference>
<dbReference type="InterPro" id="IPR011583">
    <property type="entry name" value="Chitinase_II/V-like_cat"/>
</dbReference>
<keyword evidence="11" id="KW-0732">Signal</keyword>
<evidence type="ECO:0000256" key="10">
    <source>
        <dbReference type="RuleBase" id="RU000489"/>
    </source>
</evidence>
<dbReference type="CDD" id="cd06548">
    <property type="entry name" value="GH18_chitinase"/>
    <property type="match status" value="1"/>
</dbReference>
<keyword evidence="9" id="KW-0624">Polysaccharide degradation</keyword>
<evidence type="ECO:0000313" key="13">
    <source>
        <dbReference type="EMBL" id="AMP42676.1"/>
    </source>
</evidence>
<dbReference type="GO" id="GO:0008843">
    <property type="term" value="F:endochitinase activity"/>
    <property type="evidence" value="ECO:0007669"/>
    <property type="project" value="UniProtKB-EC"/>
</dbReference>
<dbReference type="Gene3D" id="3.20.20.80">
    <property type="entry name" value="Glycosidases"/>
    <property type="match status" value="1"/>
</dbReference>
<feature type="domain" description="GH18" evidence="12">
    <location>
        <begin position="37"/>
        <end position="401"/>
    </location>
</feature>
<evidence type="ECO:0000256" key="7">
    <source>
        <dbReference type="ARBA" id="ARBA00023277"/>
    </source>
</evidence>
<dbReference type="InterPro" id="IPR001223">
    <property type="entry name" value="Glyco_hydro18_cat"/>
</dbReference>
<evidence type="ECO:0000256" key="8">
    <source>
        <dbReference type="ARBA" id="ARBA00023295"/>
    </source>
</evidence>
<feature type="signal peptide" evidence="11">
    <location>
        <begin position="1"/>
        <end position="18"/>
    </location>
</feature>
<organism evidence="13">
    <name type="scientific">Paecilomyces sp. 'thermophila'</name>
    <dbReference type="NCBI Taxonomy" id="566408"/>
    <lineage>
        <taxon>Eukaryota</taxon>
        <taxon>Fungi</taxon>
        <taxon>Dikarya</taxon>
        <taxon>Ascomycota</taxon>
        <taxon>Pezizomycotina</taxon>
        <taxon>Eurotiomycetes</taxon>
        <taxon>Eurotiomycetidae</taxon>
        <taxon>Eurotiales</taxon>
        <taxon>Thermoascaceae</taxon>
        <taxon>Paecilomyces</taxon>
    </lineage>
</organism>
<dbReference type="PROSITE" id="PS51910">
    <property type="entry name" value="GH18_2"/>
    <property type="match status" value="1"/>
</dbReference>
<dbReference type="InterPro" id="IPR017853">
    <property type="entry name" value="GH"/>
</dbReference>
<dbReference type="InterPro" id="IPR029070">
    <property type="entry name" value="Chitinase_insertion_sf"/>
</dbReference>
<dbReference type="InterPro" id="IPR050314">
    <property type="entry name" value="Glycosyl_Hydrlase_18"/>
</dbReference>
<gene>
    <name evidence="13" type="primary">chi45</name>
</gene>
<keyword evidence="5" id="KW-0146">Chitin degradation</keyword>
<dbReference type="GO" id="GO:0006032">
    <property type="term" value="P:chitin catabolic process"/>
    <property type="evidence" value="ECO:0007669"/>
    <property type="project" value="UniProtKB-KW"/>
</dbReference>
<dbReference type="FunFam" id="3.10.50.10:FF:000005">
    <property type="entry name" value="Endochitinase B1"/>
    <property type="match status" value="1"/>
</dbReference>
<dbReference type="PROSITE" id="PS01095">
    <property type="entry name" value="GH18_1"/>
    <property type="match status" value="1"/>
</dbReference>
<feature type="chain" id="PRO_5018277518" description="chitinase" evidence="11">
    <location>
        <begin position="19"/>
        <end position="424"/>
    </location>
</feature>
<name>A0A3G1DH44_9EURO</name>
<evidence type="ECO:0000256" key="4">
    <source>
        <dbReference type="ARBA" id="ARBA00022801"/>
    </source>
</evidence>
<dbReference type="Pfam" id="PF00704">
    <property type="entry name" value="Glyco_hydro_18"/>
    <property type="match status" value="1"/>
</dbReference>
<dbReference type="EC" id="3.2.1.14" evidence="3"/>
<keyword evidence="8 10" id="KW-0326">Glycosidase</keyword>
<comment type="catalytic activity">
    <reaction evidence="1">
        <text>Random endo-hydrolysis of N-acetyl-beta-D-glucosaminide (1-&gt;4)-beta-linkages in chitin and chitodextrins.</text>
        <dbReference type="EC" id="3.2.1.14"/>
    </reaction>
</comment>
<reference evidence="13" key="1">
    <citation type="submission" date="2015-10" db="EMBL/GenBank/DDBJ databases">
        <title>High-level expression of an exochitinase gene from the thermophilic fungus Paecilomyces thermophila J18 in Pichia pastoris.</title>
        <authorList>
            <person name="Jiang Z."/>
            <person name="Yan Q."/>
            <person name="Yang S."/>
        </authorList>
    </citation>
    <scope>NUCLEOTIDE SEQUENCE</scope>
    <source>
        <strain evidence="13">J18</strain>
    </source>
</reference>
<keyword evidence="4 10" id="KW-0378">Hydrolase</keyword>
<dbReference type="SUPFAM" id="SSF51445">
    <property type="entry name" value="(Trans)glycosidases"/>
    <property type="match status" value="1"/>
</dbReference>
<evidence type="ECO:0000256" key="3">
    <source>
        <dbReference type="ARBA" id="ARBA00012729"/>
    </source>
</evidence>
<dbReference type="SUPFAM" id="SSF54556">
    <property type="entry name" value="Chitinase insertion domain"/>
    <property type="match status" value="1"/>
</dbReference>
<sequence length="424" mass="46951">MKFDSLLLRLGWLATAMAAAIPSSANTSSLATRATDYRSVTYFVNWAIYDRNFQPQDLDTSTVTHVLYAFANVRPETGEVYLTDTYADLEKHYPDDSWSEPGNNVYGCIKRFFLLKKQNRNLKVLLSIGGWTYSPNFPKAAATDAGRKKFAETAVAFVKDLGLDGLDIDWEYPQNDQEAADFVSLLREVRLALDQYSAQHANNKHLLLTAAVPAGPSNYEKLHMKDMDQYLDMWNLMAYDYSGSWDTTAGHMANLYPSDSDPDSTPFNTEQAVNYYISQGVPPKKIILGVPLYGRAFTNTDGPGTPFSGVGPGSWEDGVWDYKALPRPGAEVTELEDIGASYSYDAAERTMISYDTPAIVQKKAAYIQEKGLGGGMYWESSSDKVGAESLVETLINSLGGKGCLEQEKNLISYPASVYDNIRNG</sequence>
<dbReference type="InterPro" id="IPR001579">
    <property type="entry name" value="Glyco_hydro_18_chit_AS"/>
</dbReference>
<dbReference type="FunFam" id="3.20.20.80:FF:000095">
    <property type="entry name" value="Endochitinase B1"/>
    <property type="match status" value="1"/>
</dbReference>
<proteinExistence type="evidence at transcript level"/>
<evidence type="ECO:0000256" key="1">
    <source>
        <dbReference type="ARBA" id="ARBA00000822"/>
    </source>
</evidence>
<keyword evidence="6" id="KW-0325">Glycoprotein</keyword>
<dbReference type="SMART" id="SM00636">
    <property type="entry name" value="Glyco_18"/>
    <property type="match status" value="1"/>
</dbReference>
<evidence type="ECO:0000259" key="12">
    <source>
        <dbReference type="PROSITE" id="PS51910"/>
    </source>
</evidence>
<dbReference type="PANTHER" id="PTHR11177:SF317">
    <property type="entry name" value="CHITINASE 12-RELATED"/>
    <property type="match status" value="1"/>
</dbReference>
<accession>A0A3G1DH44</accession>
<evidence type="ECO:0000256" key="5">
    <source>
        <dbReference type="ARBA" id="ARBA00023024"/>
    </source>
</evidence>
<evidence type="ECO:0000256" key="6">
    <source>
        <dbReference type="ARBA" id="ARBA00023180"/>
    </source>
</evidence>
<dbReference type="GO" id="GO:0000272">
    <property type="term" value="P:polysaccharide catabolic process"/>
    <property type="evidence" value="ECO:0007669"/>
    <property type="project" value="UniProtKB-KW"/>
</dbReference>
<dbReference type="GO" id="GO:0005576">
    <property type="term" value="C:extracellular region"/>
    <property type="evidence" value="ECO:0007669"/>
    <property type="project" value="TreeGrafter"/>
</dbReference>
<dbReference type="GO" id="GO:0008061">
    <property type="term" value="F:chitin binding"/>
    <property type="evidence" value="ECO:0007669"/>
    <property type="project" value="InterPro"/>
</dbReference>